<dbReference type="STRING" id="1555112.LIP_3019"/>
<feature type="short sequence motif" description="DGA/G" evidence="4">
    <location>
        <begin position="198"/>
        <end position="200"/>
    </location>
</feature>
<dbReference type="PROSITE" id="PS51635">
    <property type="entry name" value="PNPLA"/>
    <property type="match status" value="1"/>
</dbReference>
<proteinExistence type="predicted"/>
<evidence type="ECO:0000256" key="1">
    <source>
        <dbReference type="ARBA" id="ARBA00022801"/>
    </source>
</evidence>
<dbReference type="AlphaFoldDB" id="A0A0K2SNY4"/>
<feature type="short sequence motif" description="GXSXG" evidence="4">
    <location>
        <begin position="43"/>
        <end position="47"/>
    </location>
</feature>
<dbReference type="PANTHER" id="PTHR14226">
    <property type="entry name" value="NEUROPATHY TARGET ESTERASE/SWISS CHEESE D.MELANOGASTER"/>
    <property type="match status" value="1"/>
</dbReference>
<evidence type="ECO:0000313" key="7">
    <source>
        <dbReference type="Proteomes" id="UP000065807"/>
    </source>
</evidence>
<dbReference type="InterPro" id="IPR050301">
    <property type="entry name" value="NTE"/>
</dbReference>
<dbReference type="PANTHER" id="PTHR14226:SF29">
    <property type="entry name" value="NEUROPATHY TARGET ESTERASE SWS"/>
    <property type="match status" value="1"/>
</dbReference>
<dbReference type="KEGG" id="lpil:LIP_3019"/>
<protein>
    <submittedName>
        <fullName evidence="6">Patatin</fullName>
    </submittedName>
</protein>
<gene>
    <name evidence="6" type="ORF">LIP_3019</name>
</gene>
<reference evidence="7" key="1">
    <citation type="submission" date="2015-07" db="EMBL/GenBank/DDBJ databases">
        <title>Complete genome sequence and phylogenetic analysis of Limnochorda pilosa.</title>
        <authorList>
            <person name="Watanabe M."/>
            <person name="Kojima H."/>
            <person name="Fukui M."/>
        </authorList>
    </citation>
    <scope>NUCLEOTIDE SEQUENCE [LARGE SCALE GENOMIC DNA]</scope>
    <source>
        <strain evidence="7">HC45</strain>
    </source>
</reference>
<sequence length="316" mass="33417">MAASPERTDLALALGGGALRGVAHIGVLQVLHEHGIYPSMVTGTSAGSLVGAFYAAGIDPYHMAELTRSLTADVLVDTDLGPLSLLLLSQRVALEMIGRSARTPSGIAAGRRLEAWIRENLPVPGLDQLSLPFACVAVDIRSGERVILGARRLFPGEPPLGTVFLSEEVADTAAAVRASSSIPWFYAPKRIAGRILVDGGVAEPVPAPTARLLGARKVAAVDVAPTEGNHGEIQGLTRILGRSLSIGTAVMTRLQLEHDADVVIHPRLRDAPMTESSVIPEYLAAGRVAAMAALPALEELLRRPLRPRRRWFGLGS</sequence>
<keyword evidence="7" id="KW-1185">Reference proteome</keyword>
<dbReference type="GO" id="GO:0016042">
    <property type="term" value="P:lipid catabolic process"/>
    <property type="evidence" value="ECO:0007669"/>
    <property type="project" value="UniProtKB-UniRule"/>
</dbReference>
<dbReference type="Proteomes" id="UP000065807">
    <property type="component" value="Chromosome"/>
</dbReference>
<evidence type="ECO:0000313" key="6">
    <source>
        <dbReference type="EMBL" id="BAS28848.1"/>
    </source>
</evidence>
<dbReference type="SUPFAM" id="SSF52151">
    <property type="entry name" value="FabD/lysophospholipase-like"/>
    <property type="match status" value="1"/>
</dbReference>
<organism evidence="6 7">
    <name type="scientific">Limnochorda pilosa</name>
    <dbReference type="NCBI Taxonomy" id="1555112"/>
    <lineage>
        <taxon>Bacteria</taxon>
        <taxon>Bacillati</taxon>
        <taxon>Bacillota</taxon>
        <taxon>Limnochordia</taxon>
        <taxon>Limnochordales</taxon>
        <taxon>Limnochordaceae</taxon>
        <taxon>Limnochorda</taxon>
    </lineage>
</organism>
<evidence type="ECO:0000256" key="4">
    <source>
        <dbReference type="PROSITE-ProRule" id="PRU01161"/>
    </source>
</evidence>
<reference evidence="7" key="2">
    <citation type="journal article" date="2016" name="Int. J. Syst. Evol. Microbiol.">
        <title>Complete genome sequence and cell structure of Limnochorda pilosa, a Gram-negative spore-former within the phylum Firmicutes.</title>
        <authorList>
            <person name="Watanabe M."/>
            <person name="Kojima H."/>
            <person name="Fukui M."/>
        </authorList>
    </citation>
    <scope>NUCLEOTIDE SEQUENCE [LARGE SCALE GENOMIC DNA]</scope>
    <source>
        <strain evidence="7">HC45</strain>
    </source>
</reference>
<evidence type="ECO:0000256" key="3">
    <source>
        <dbReference type="ARBA" id="ARBA00023098"/>
    </source>
</evidence>
<accession>A0A0K2SNY4</accession>
<dbReference type="Gene3D" id="3.40.1090.10">
    <property type="entry name" value="Cytosolic phospholipase A2 catalytic domain"/>
    <property type="match status" value="2"/>
</dbReference>
<feature type="active site" description="Nucleophile" evidence="4">
    <location>
        <position position="45"/>
    </location>
</feature>
<keyword evidence="2 4" id="KW-0442">Lipid degradation</keyword>
<name>A0A0K2SNY4_LIMPI</name>
<comment type="caution">
    <text evidence="4">Lacks conserved residue(s) required for the propagation of feature annotation.</text>
</comment>
<feature type="domain" description="PNPLA" evidence="5">
    <location>
        <begin position="12"/>
        <end position="211"/>
    </location>
</feature>
<dbReference type="InterPro" id="IPR016035">
    <property type="entry name" value="Acyl_Trfase/lysoPLipase"/>
</dbReference>
<dbReference type="EMBL" id="AP014924">
    <property type="protein sequence ID" value="BAS28848.1"/>
    <property type="molecule type" value="Genomic_DNA"/>
</dbReference>
<dbReference type="InterPro" id="IPR002641">
    <property type="entry name" value="PNPLA_dom"/>
</dbReference>
<keyword evidence="1 4" id="KW-0378">Hydrolase</keyword>
<keyword evidence="3 4" id="KW-0443">Lipid metabolism</keyword>
<dbReference type="RefSeq" id="WP_068139797.1">
    <property type="nucleotide sequence ID" value="NZ_AP014924.1"/>
</dbReference>
<evidence type="ECO:0000259" key="5">
    <source>
        <dbReference type="PROSITE" id="PS51635"/>
    </source>
</evidence>
<dbReference type="GO" id="GO:0016787">
    <property type="term" value="F:hydrolase activity"/>
    <property type="evidence" value="ECO:0007669"/>
    <property type="project" value="UniProtKB-UniRule"/>
</dbReference>
<dbReference type="OrthoDB" id="9770965at2"/>
<feature type="active site" description="Proton acceptor" evidence="4">
    <location>
        <position position="198"/>
    </location>
</feature>
<dbReference type="Pfam" id="PF01734">
    <property type="entry name" value="Patatin"/>
    <property type="match status" value="1"/>
</dbReference>
<evidence type="ECO:0000256" key="2">
    <source>
        <dbReference type="ARBA" id="ARBA00022963"/>
    </source>
</evidence>